<feature type="compositionally biased region" description="Acidic residues" evidence="1">
    <location>
        <begin position="214"/>
        <end position="223"/>
    </location>
</feature>
<dbReference type="EMBL" id="BRYB01000655">
    <property type="protein sequence ID" value="GMI34733.1"/>
    <property type="molecule type" value="Genomic_DNA"/>
</dbReference>
<feature type="compositionally biased region" description="Basic and acidic residues" evidence="1">
    <location>
        <begin position="285"/>
        <end position="295"/>
    </location>
</feature>
<reference evidence="2 3" key="1">
    <citation type="journal article" date="2023" name="Commun. Biol.">
        <title>Genome analysis of Parmales, the sister group of diatoms, reveals the evolutionary specialization of diatoms from phago-mixotrophs to photoautotrophs.</title>
        <authorList>
            <person name="Ban H."/>
            <person name="Sato S."/>
            <person name="Yoshikawa S."/>
            <person name="Yamada K."/>
            <person name="Nakamura Y."/>
            <person name="Ichinomiya M."/>
            <person name="Sato N."/>
            <person name="Blanc-Mathieu R."/>
            <person name="Endo H."/>
            <person name="Kuwata A."/>
            <person name="Ogata H."/>
        </authorList>
    </citation>
    <scope>NUCLEOTIDE SEQUENCE [LARGE SCALE GENOMIC DNA]</scope>
</reference>
<feature type="region of interest" description="Disordered" evidence="1">
    <location>
        <begin position="199"/>
        <end position="248"/>
    </location>
</feature>
<evidence type="ECO:0000256" key="1">
    <source>
        <dbReference type="SAM" id="MobiDB-lite"/>
    </source>
</evidence>
<proteinExistence type="predicted"/>
<organism evidence="2 3">
    <name type="scientific">Tetraparma gracilis</name>
    <dbReference type="NCBI Taxonomy" id="2962635"/>
    <lineage>
        <taxon>Eukaryota</taxon>
        <taxon>Sar</taxon>
        <taxon>Stramenopiles</taxon>
        <taxon>Ochrophyta</taxon>
        <taxon>Bolidophyceae</taxon>
        <taxon>Parmales</taxon>
        <taxon>Triparmaceae</taxon>
        <taxon>Tetraparma</taxon>
    </lineage>
</organism>
<feature type="compositionally biased region" description="Acidic residues" evidence="1">
    <location>
        <begin position="270"/>
        <end position="284"/>
    </location>
</feature>
<evidence type="ECO:0000313" key="2">
    <source>
        <dbReference type="EMBL" id="GMI34733.1"/>
    </source>
</evidence>
<sequence length="309" mass="34684">MGRFTDDWVVDRTMFEYVNQGSCACCGISHMGMDMMEFMSACSDLETDDGKKEQQSPWPPFMKDEVWADRVKIRTRMKAEMGKYKAFFDDHHAGVREWLQGMSSNRRQRLFQLPRLEVSDIVKETYDIRGAYMVVFCAVVEQVQNFPITGYEPDGRGPEEEAFERALKFDKRAGFTIDFEEEGALGAFVDFLPRLGGPKLMPRRPRAARPDPGEGGDGEDGDADDNKGGGGEYEENEVVGVRGQSFRAAERARCRARVADQYERTVLAVQEEEDYGDCGEEEGGEEKGESKEESKQGGGGFTMNGLSLS</sequence>
<feature type="region of interest" description="Disordered" evidence="1">
    <location>
        <begin position="263"/>
        <end position="309"/>
    </location>
</feature>
<evidence type="ECO:0000313" key="3">
    <source>
        <dbReference type="Proteomes" id="UP001165060"/>
    </source>
</evidence>
<gene>
    <name evidence="2" type="ORF">TeGR_g3754</name>
</gene>
<accession>A0ABQ6MXL6</accession>
<protein>
    <submittedName>
        <fullName evidence="2">Uncharacterized protein</fullName>
    </submittedName>
</protein>
<dbReference type="Proteomes" id="UP001165060">
    <property type="component" value="Unassembled WGS sequence"/>
</dbReference>
<name>A0ABQ6MXL6_9STRA</name>
<comment type="caution">
    <text evidence="2">The sequence shown here is derived from an EMBL/GenBank/DDBJ whole genome shotgun (WGS) entry which is preliminary data.</text>
</comment>
<keyword evidence="3" id="KW-1185">Reference proteome</keyword>